<dbReference type="RefSeq" id="WP_203789628.1">
    <property type="nucleotide sequence ID" value="NZ_AP024354.1"/>
</dbReference>
<dbReference type="EMBL" id="BPMT01000022">
    <property type="protein sequence ID" value="GIZ94709.1"/>
    <property type="molecule type" value="Genomic_DNA"/>
</dbReference>
<accession>A0AA37FNE5</accession>
<dbReference type="AlphaFoldDB" id="A0AA37FNE5"/>
<comment type="caution">
    <text evidence="1">The sequence shown here is derived from an EMBL/GenBank/DDBJ whole genome shotgun (WGS) entry which is preliminary data.</text>
</comment>
<proteinExistence type="predicted"/>
<name>A0AA37FNE5_AQUAC</name>
<reference evidence="1 4" key="1">
    <citation type="submission" date="2021-07" db="EMBL/GenBank/DDBJ databases">
        <title>Whole genome sequencing of carbapenem-resistant Pseudomonas spp. isolated in Japan.</title>
        <authorList>
            <person name="Suzuki M."/>
            <person name="Maehana S."/>
            <person name="Kitasato H."/>
        </authorList>
    </citation>
    <scope>NUCLEOTIDE SEQUENCE</scope>
    <source>
        <strain evidence="1">KAM435</strain>
        <strain evidence="2 4">KAM436</strain>
    </source>
</reference>
<evidence type="ECO:0000313" key="2">
    <source>
        <dbReference type="EMBL" id="GIZ94709.1"/>
    </source>
</evidence>
<dbReference type="Proteomes" id="UP000887228">
    <property type="component" value="Unassembled WGS sequence"/>
</dbReference>
<dbReference type="EMBL" id="BPMS01000023">
    <property type="protein sequence ID" value="GIZ90285.1"/>
    <property type="molecule type" value="Genomic_DNA"/>
</dbReference>
<protein>
    <submittedName>
        <fullName evidence="1">Uncharacterized protein</fullName>
    </submittedName>
</protein>
<evidence type="ECO:0000313" key="1">
    <source>
        <dbReference type="EMBL" id="GIZ90285.1"/>
    </source>
</evidence>
<gene>
    <name evidence="1" type="ORF">KAM435_36120</name>
    <name evidence="2" type="ORF">KAM436_36770</name>
</gene>
<dbReference type="Proteomes" id="UP000887212">
    <property type="component" value="Unassembled WGS sequence"/>
</dbReference>
<organism evidence="1 3">
    <name type="scientific">Aquipseudomonas alcaligenes</name>
    <name type="common">Pseudomonas alcaligenes</name>
    <dbReference type="NCBI Taxonomy" id="43263"/>
    <lineage>
        <taxon>Bacteria</taxon>
        <taxon>Pseudomonadati</taxon>
        <taxon>Pseudomonadota</taxon>
        <taxon>Gammaproteobacteria</taxon>
        <taxon>Pseudomonadales</taxon>
        <taxon>Pseudomonadaceae</taxon>
        <taxon>Aquipseudomonas</taxon>
    </lineage>
</organism>
<sequence length="126" mass="13842">MMFPEELPQGCPLPAAQDCSGSIYMISENIPVQESNFQSQAERGRALAATGDAACTRHGLSVFPTYESCAHHKLLFPRLGEHIVSAKLEPSHGKLMETPSRSNPAHMTWWPYKGVTRSALFSPVES</sequence>
<evidence type="ECO:0000313" key="4">
    <source>
        <dbReference type="Proteomes" id="UP000887228"/>
    </source>
</evidence>
<evidence type="ECO:0000313" key="3">
    <source>
        <dbReference type="Proteomes" id="UP000887212"/>
    </source>
</evidence>